<comment type="caution">
    <text evidence="20">The sequence shown here is derived from an EMBL/GenBank/DDBJ whole genome shotgun (WGS) entry which is preliminary data.</text>
</comment>
<proteinExistence type="inferred from homology"/>
<dbReference type="PANTHER" id="PTHR23240">
    <property type="entry name" value="DNA CROSS-LINK REPAIR PROTEIN PSO2/SNM1-RELATED"/>
    <property type="match status" value="1"/>
</dbReference>
<dbReference type="CDD" id="cd16273">
    <property type="entry name" value="SNM1A-1C-like_MBL-fold"/>
    <property type="match status" value="1"/>
</dbReference>
<dbReference type="Proteomes" id="UP001159428">
    <property type="component" value="Unassembled WGS sequence"/>
</dbReference>
<dbReference type="GO" id="GO:0006303">
    <property type="term" value="P:double-strand break repair via nonhomologous end joining"/>
    <property type="evidence" value="ECO:0007669"/>
    <property type="project" value="TreeGrafter"/>
</dbReference>
<dbReference type="GO" id="GO:0000723">
    <property type="term" value="P:telomere maintenance"/>
    <property type="evidence" value="ECO:0007669"/>
    <property type="project" value="TreeGrafter"/>
</dbReference>
<evidence type="ECO:0000259" key="19">
    <source>
        <dbReference type="Pfam" id="PF12706"/>
    </source>
</evidence>
<dbReference type="GO" id="GO:0035312">
    <property type="term" value="F:5'-3' DNA exonuclease activity"/>
    <property type="evidence" value="ECO:0007669"/>
    <property type="project" value="TreeGrafter"/>
</dbReference>
<comment type="catalytic activity">
    <reaction evidence="1">
        <text>a beta-lactam + H2O = a substituted beta-amino acid</text>
        <dbReference type="Rhea" id="RHEA:20401"/>
        <dbReference type="ChEBI" id="CHEBI:15377"/>
        <dbReference type="ChEBI" id="CHEBI:35627"/>
        <dbReference type="ChEBI" id="CHEBI:140347"/>
        <dbReference type="EC" id="3.5.2.6"/>
    </reaction>
</comment>
<evidence type="ECO:0000256" key="4">
    <source>
        <dbReference type="ARBA" id="ARBA00010304"/>
    </source>
</evidence>
<evidence type="ECO:0000256" key="13">
    <source>
        <dbReference type="ARBA" id="ARBA00023242"/>
    </source>
</evidence>
<feature type="region of interest" description="Disordered" evidence="17">
    <location>
        <begin position="374"/>
        <end position="464"/>
    </location>
</feature>
<keyword evidence="13" id="KW-0539">Nucleus</keyword>
<dbReference type="InterPro" id="IPR001279">
    <property type="entry name" value="Metallo-B-lactamas"/>
</dbReference>
<reference evidence="20 21" key="1">
    <citation type="submission" date="2022-05" db="EMBL/GenBank/DDBJ databases">
        <authorList>
            <consortium name="Genoscope - CEA"/>
            <person name="William W."/>
        </authorList>
    </citation>
    <scope>NUCLEOTIDE SEQUENCE [LARGE SCALE GENOMIC DNA]</scope>
</reference>
<evidence type="ECO:0000256" key="16">
    <source>
        <dbReference type="ARBA" id="ARBA00042738"/>
    </source>
</evidence>
<keyword evidence="11" id="KW-0779">Telomere</keyword>
<evidence type="ECO:0000256" key="15">
    <source>
        <dbReference type="ARBA" id="ARBA00041693"/>
    </source>
</evidence>
<dbReference type="Gene3D" id="3.40.50.12650">
    <property type="match status" value="1"/>
</dbReference>
<dbReference type="InterPro" id="IPR036866">
    <property type="entry name" value="RibonucZ/Hydroxyglut_hydro"/>
</dbReference>
<keyword evidence="8" id="KW-0227">DNA damage</keyword>
<evidence type="ECO:0000256" key="12">
    <source>
        <dbReference type="ARBA" id="ARBA00023204"/>
    </source>
</evidence>
<feature type="compositionally biased region" description="Basic and acidic residues" evidence="17">
    <location>
        <begin position="383"/>
        <end position="392"/>
    </location>
</feature>
<dbReference type="GO" id="GO:0003684">
    <property type="term" value="F:damaged DNA binding"/>
    <property type="evidence" value="ECO:0007669"/>
    <property type="project" value="TreeGrafter"/>
</dbReference>
<keyword evidence="9" id="KW-0378">Hydrolase</keyword>
<keyword evidence="6" id="KW-0158">Chromosome</keyword>
<evidence type="ECO:0000313" key="21">
    <source>
        <dbReference type="Proteomes" id="UP001159428"/>
    </source>
</evidence>
<evidence type="ECO:0000256" key="5">
    <source>
        <dbReference type="ARBA" id="ARBA00012865"/>
    </source>
</evidence>
<evidence type="ECO:0000313" key="20">
    <source>
        <dbReference type="EMBL" id="CAH3037903.1"/>
    </source>
</evidence>
<dbReference type="Pfam" id="PF12706">
    <property type="entry name" value="Lactamase_B_2"/>
    <property type="match status" value="1"/>
</dbReference>
<dbReference type="AlphaFoldDB" id="A0AAU9VS92"/>
<keyword evidence="7" id="KW-0540">Nuclease</keyword>
<gene>
    <name evidence="20" type="ORF">PMEA_00021419</name>
</gene>
<evidence type="ECO:0000256" key="2">
    <source>
        <dbReference type="ARBA" id="ARBA00004123"/>
    </source>
</evidence>
<keyword evidence="12" id="KW-0234">DNA repair</keyword>
<dbReference type="EC" id="3.5.2.6" evidence="5"/>
<dbReference type="PANTHER" id="PTHR23240:SF26">
    <property type="entry name" value="5' EXONUCLEASE APOLLO"/>
    <property type="match status" value="1"/>
</dbReference>
<comment type="subcellular location">
    <subcellularLocation>
        <location evidence="3">Chromosome</location>
        <location evidence="3">Telomere</location>
    </subcellularLocation>
    <subcellularLocation>
        <location evidence="2">Nucleus</location>
    </subcellularLocation>
</comment>
<evidence type="ECO:0000256" key="11">
    <source>
        <dbReference type="ARBA" id="ARBA00022895"/>
    </source>
</evidence>
<dbReference type="SUPFAM" id="SSF56281">
    <property type="entry name" value="Metallo-hydrolase/oxidoreductase"/>
    <property type="match status" value="1"/>
</dbReference>
<name>A0AAU9VS92_9CNID</name>
<sequence length="723" mass="81362">MNGAVIPGTPIAVDFWRLRQCPHSRIFFLSHMHADHTAGLTSSWNTHTIYCSELTKKLVTAKLGVNSDLVTGLPLDEHIIINLDEQGQETMSVTLIDANHCPGSVMFIFEGYFGKILYTGDFRHCERIATHSAINRRVFDVLYLDNTYCDPNCIFPSRTEATIKILEIIRRHSEHKVVMGLHNLGKEMLLHTIAKAFRTWIGVDPSRIETLELIEMPNVFTCEIDKVRIRVVKNNEITRKNMQAWNSEEPTIAILPTCLYVGGKNPFANLDNVFVVPYSDHCSFEELQKFVQVVRPRRIIPIVHKHRLSQGETINTRVNMHVFQSLLDYSPLQKYRIPHSVTCFMSSIAQQPKKTKARGQLFTRKAAKIKKPQGVVFPTSPGKKVEKDEKCGLDTGNTECSPSKEVPRDQRSPVTAEDLQKGGMSDKPVLSIREETTEDENKLASSIDNKSSLSDNDKIERSNKSALNCEDTNSKEQMITEDEISTIVSPNIECGKIGSEPQGMSEVDIDYFDVIIPANEVNLVASSTIEPFMSGSKPEGNLHLTDVSNGEGFQCESMVQETSGNENSWVDLSSGRKDLTESQVQEEPKVFYSVDVNRVKHITSTSANKTKCLFDEHLSSPKGNISNCKIKCKDANDNNAFTSAKNLSLKNHSLKRKFKDIDTNSCEKVINGVDSHISNMEKFNIYTGYTCDFARKLFPCLYCALRVTWYCGRSEFSNHNPAP</sequence>
<feature type="domain" description="DNA repair metallo-beta-lactamase" evidence="18">
    <location>
        <begin position="218"/>
        <end position="305"/>
    </location>
</feature>
<organism evidence="20 21">
    <name type="scientific">Pocillopora meandrina</name>
    <dbReference type="NCBI Taxonomy" id="46732"/>
    <lineage>
        <taxon>Eukaryota</taxon>
        <taxon>Metazoa</taxon>
        <taxon>Cnidaria</taxon>
        <taxon>Anthozoa</taxon>
        <taxon>Hexacorallia</taxon>
        <taxon>Scleractinia</taxon>
        <taxon>Astrocoeniina</taxon>
        <taxon>Pocilloporidae</taxon>
        <taxon>Pocillopora</taxon>
    </lineage>
</organism>
<dbReference type="Pfam" id="PF07522">
    <property type="entry name" value="DRMBL"/>
    <property type="match status" value="1"/>
</dbReference>
<feature type="compositionally biased region" description="Polar residues" evidence="17">
    <location>
        <begin position="443"/>
        <end position="454"/>
    </location>
</feature>
<evidence type="ECO:0000256" key="17">
    <source>
        <dbReference type="SAM" id="MobiDB-lite"/>
    </source>
</evidence>
<dbReference type="InterPro" id="IPR011084">
    <property type="entry name" value="DRMBL"/>
</dbReference>
<keyword evidence="21" id="KW-1185">Reference proteome</keyword>
<accession>A0AAU9VS92</accession>
<evidence type="ECO:0000256" key="10">
    <source>
        <dbReference type="ARBA" id="ARBA00022839"/>
    </source>
</evidence>
<keyword evidence="10" id="KW-0269">Exonuclease</keyword>
<feature type="compositionally biased region" description="Basic and acidic residues" evidence="17">
    <location>
        <begin position="432"/>
        <end position="442"/>
    </location>
</feature>
<evidence type="ECO:0000256" key="8">
    <source>
        <dbReference type="ARBA" id="ARBA00022763"/>
    </source>
</evidence>
<evidence type="ECO:0000256" key="1">
    <source>
        <dbReference type="ARBA" id="ARBA00001526"/>
    </source>
</evidence>
<dbReference type="GO" id="GO:0000781">
    <property type="term" value="C:chromosome, telomeric region"/>
    <property type="evidence" value="ECO:0007669"/>
    <property type="project" value="UniProtKB-SubCell"/>
</dbReference>
<evidence type="ECO:0000256" key="14">
    <source>
        <dbReference type="ARBA" id="ARBA00039555"/>
    </source>
</evidence>
<feature type="domain" description="Metallo-beta-lactamase" evidence="19">
    <location>
        <begin position="20"/>
        <end position="153"/>
    </location>
</feature>
<comment type="similarity">
    <text evidence="4">Belongs to the DNA repair metallo-beta-lactamase (DRMBL) family.</text>
</comment>
<dbReference type="GO" id="GO:0036297">
    <property type="term" value="P:interstrand cross-link repair"/>
    <property type="evidence" value="ECO:0007669"/>
    <property type="project" value="TreeGrafter"/>
</dbReference>
<evidence type="ECO:0000259" key="18">
    <source>
        <dbReference type="Pfam" id="PF07522"/>
    </source>
</evidence>
<evidence type="ECO:0000256" key="9">
    <source>
        <dbReference type="ARBA" id="ARBA00022801"/>
    </source>
</evidence>
<evidence type="ECO:0000256" key="7">
    <source>
        <dbReference type="ARBA" id="ARBA00022722"/>
    </source>
</evidence>
<protein>
    <recommendedName>
        <fullName evidence="14">5' exonuclease Apollo</fullName>
        <ecNumber evidence="5">3.5.2.6</ecNumber>
    </recommendedName>
    <alternativeName>
        <fullName evidence="15">DNA cross-link repair 1B protein</fullName>
    </alternativeName>
    <alternativeName>
        <fullName evidence="16">SNM1 homolog B</fullName>
    </alternativeName>
</protein>
<evidence type="ECO:0000256" key="3">
    <source>
        <dbReference type="ARBA" id="ARBA00004574"/>
    </source>
</evidence>
<dbReference type="GO" id="GO:0005634">
    <property type="term" value="C:nucleus"/>
    <property type="evidence" value="ECO:0007669"/>
    <property type="project" value="UniProtKB-SubCell"/>
</dbReference>
<dbReference type="FunFam" id="3.40.50.12650:FF:000003">
    <property type="entry name" value="DNA cross-link repair 1B"/>
    <property type="match status" value="1"/>
</dbReference>
<dbReference type="Gene3D" id="3.60.15.10">
    <property type="entry name" value="Ribonuclease Z/Hydroxyacylglutathione hydrolase-like"/>
    <property type="match status" value="1"/>
</dbReference>
<evidence type="ECO:0000256" key="6">
    <source>
        <dbReference type="ARBA" id="ARBA00022454"/>
    </source>
</evidence>
<dbReference type="EMBL" id="CALNXJ010000004">
    <property type="protein sequence ID" value="CAH3037903.1"/>
    <property type="molecule type" value="Genomic_DNA"/>
</dbReference>
<dbReference type="GO" id="GO:0008800">
    <property type="term" value="F:beta-lactamase activity"/>
    <property type="evidence" value="ECO:0007669"/>
    <property type="project" value="UniProtKB-EC"/>
</dbReference>